<dbReference type="Proteomes" id="UP000604046">
    <property type="component" value="Unassembled WGS sequence"/>
</dbReference>
<accession>A0A812GH79</accession>
<dbReference type="AlphaFoldDB" id="A0A812GH79"/>
<evidence type="ECO:0000256" key="1">
    <source>
        <dbReference type="SAM" id="MobiDB-lite"/>
    </source>
</evidence>
<organism evidence="2 3">
    <name type="scientific">Symbiodinium natans</name>
    <dbReference type="NCBI Taxonomy" id="878477"/>
    <lineage>
        <taxon>Eukaryota</taxon>
        <taxon>Sar</taxon>
        <taxon>Alveolata</taxon>
        <taxon>Dinophyceae</taxon>
        <taxon>Suessiales</taxon>
        <taxon>Symbiodiniaceae</taxon>
        <taxon>Symbiodinium</taxon>
    </lineage>
</organism>
<feature type="region of interest" description="Disordered" evidence="1">
    <location>
        <begin position="138"/>
        <end position="162"/>
    </location>
</feature>
<sequence>MNIGSQRQKMMRQRELVLKRQTEAAKSFGVRPRADAPKCTAALHHLHRVLSARGPPEAPRVGIAAAEVQAEPEEQTAADECQQAHSLEYSLEEVLLASGQAIEREAEDRGPDHLGHGWDLDVQKGSGDALLPCKGVSDRAQVRTTESPAARGASGDPGKRSTVPCSACQLVFGSSLKPQFHVPGRNKVKQTLGCRLVDVLDEAMLPTWRRAPVHVLAALAQ</sequence>
<dbReference type="EMBL" id="CAJNDS010000014">
    <property type="protein sequence ID" value="CAE6917107.1"/>
    <property type="molecule type" value="Genomic_DNA"/>
</dbReference>
<reference evidence="2" key="1">
    <citation type="submission" date="2021-02" db="EMBL/GenBank/DDBJ databases">
        <authorList>
            <person name="Dougan E. K."/>
            <person name="Rhodes N."/>
            <person name="Thang M."/>
            <person name="Chan C."/>
        </authorList>
    </citation>
    <scope>NUCLEOTIDE SEQUENCE</scope>
</reference>
<evidence type="ECO:0000313" key="3">
    <source>
        <dbReference type="Proteomes" id="UP000604046"/>
    </source>
</evidence>
<keyword evidence="3" id="KW-1185">Reference proteome</keyword>
<evidence type="ECO:0000313" key="2">
    <source>
        <dbReference type="EMBL" id="CAE6917107.1"/>
    </source>
</evidence>
<proteinExistence type="predicted"/>
<comment type="caution">
    <text evidence="2">The sequence shown here is derived from an EMBL/GenBank/DDBJ whole genome shotgun (WGS) entry which is preliminary data.</text>
</comment>
<gene>
    <name evidence="2" type="ORF">SNAT2548_LOCUS331</name>
</gene>
<name>A0A812GH79_9DINO</name>
<dbReference type="OrthoDB" id="427852at2759"/>
<protein>
    <submittedName>
        <fullName evidence="2">Uncharacterized protein</fullName>
    </submittedName>
</protein>